<dbReference type="PANTHER" id="PTHR30404:SF0">
    <property type="entry name" value="N-ACETYLMURAMOYL-L-ALANINE AMIDASE AMIC"/>
    <property type="match status" value="1"/>
</dbReference>
<accession>Q0AQ48</accession>
<dbReference type="GO" id="GO:0008745">
    <property type="term" value="F:N-acetylmuramoyl-L-alanine amidase activity"/>
    <property type="evidence" value="ECO:0007669"/>
    <property type="project" value="UniProtKB-EC"/>
</dbReference>
<dbReference type="HOGENOM" id="CLU_014322_2_1_5"/>
<dbReference type="Pfam" id="PF01520">
    <property type="entry name" value="Amidase_3"/>
    <property type="match status" value="1"/>
</dbReference>
<evidence type="ECO:0000313" key="7">
    <source>
        <dbReference type="Proteomes" id="UP000001964"/>
    </source>
</evidence>
<dbReference type="SMART" id="SM00646">
    <property type="entry name" value="Ami_3"/>
    <property type="match status" value="1"/>
</dbReference>
<dbReference type="GO" id="GO:0009253">
    <property type="term" value="P:peptidoglycan catabolic process"/>
    <property type="evidence" value="ECO:0007669"/>
    <property type="project" value="InterPro"/>
</dbReference>
<dbReference type="AlphaFoldDB" id="Q0AQ48"/>
<sequence length="410" mass="45186" precursor="true">MCDGVVMRVQQLFLALSAGLALCGAGLADQEVRDVRFGVEVATTRVVIEMSEATEFRAFTLDGLSDRLVVDLPQARWSVASLVSGEGVGHGLVDAFRFFDNSMTSSRVVFELEHPAVIVNQFALDPATPGGNHRLVIDVERTSADSFQTASGFNHTRADSLDSLIAERVEAVYVPPQRDRRVIVIDPGHGGRDPGSIGRSGTHESQVNLEAARELRRQLEATGRYEVLMTRDRDIYPSWEERVGVMEDARADLFLSIHADSSSNADVRGAAVYTLNDRAENRARARAREDSSHTQQADVNNILVELELREKRNQSSAFAEVLLEHLDDAGPLLANPHRQANLFVLLDPRVPAVLLEMGFVTNRTDESNLNSASARRRQMEAVTRGIDSYFARRGDDGELLEQTAIALPAR</sequence>
<organism evidence="6 7">
    <name type="scientific">Maricaulis maris (strain MCS10)</name>
    <name type="common">Caulobacter maris</name>
    <dbReference type="NCBI Taxonomy" id="394221"/>
    <lineage>
        <taxon>Bacteria</taxon>
        <taxon>Pseudomonadati</taxon>
        <taxon>Pseudomonadota</taxon>
        <taxon>Alphaproteobacteria</taxon>
        <taxon>Maricaulales</taxon>
        <taxon>Maricaulaceae</taxon>
        <taxon>Maricaulis</taxon>
    </lineage>
</organism>
<dbReference type="GO" id="GO:0030288">
    <property type="term" value="C:outer membrane-bounded periplasmic space"/>
    <property type="evidence" value="ECO:0007669"/>
    <property type="project" value="TreeGrafter"/>
</dbReference>
<dbReference type="InterPro" id="IPR050695">
    <property type="entry name" value="N-acetylmuramoyl_amidase_3"/>
</dbReference>
<evidence type="ECO:0000256" key="1">
    <source>
        <dbReference type="ARBA" id="ARBA00001561"/>
    </source>
</evidence>
<feature type="domain" description="MurNAc-LAA" evidence="5">
    <location>
        <begin position="243"/>
        <end position="387"/>
    </location>
</feature>
<evidence type="ECO:0000313" key="6">
    <source>
        <dbReference type="EMBL" id="ABI65589.1"/>
    </source>
</evidence>
<dbReference type="KEGG" id="mmr:Mmar10_1297"/>
<proteinExistence type="predicted"/>
<keyword evidence="7" id="KW-1185">Reference proteome</keyword>
<evidence type="ECO:0000256" key="3">
    <source>
        <dbReference type="ARBA" id="ARBA00022801"/>
    </source>
</evidence>
<dbReference type="STRING" id="394221.Mmar10_1297"/>
<dbReference type="eggNOG" id="COG0860">
    <property type="taxonomic scope" value="Bacteria"/>
</dbReference>
<protein>
    <recommendedName>
        <fullName evidence="2">N-acetylmuramoyl-L-alanine amidase</fullName>
        <ecNumber evidence="2">3.5.1.28</ecNumber>
    </recommendedName>
</protein>
<evidence type="ECO:0000259" key="5">
    <source>
        <dbReference type="SMART" id="SM00646"/>
    </source>
</evidence>
<evidence type="ECO:0000256" key="2">
    <source>
        <dbReference type="ARBA" id="ARBA00011901"/>
    </source>
</evidence>
<keyword evidence="3 6" id="KW-0378">Hydrolase</keyword>
<dbReference type="Proteomes" id="UP000001964">
    <property type="component" value="Chromosome"/>
</dbReference>
<evidence type="ECO:0000256" key="4">
    <source>
        <dbReference type="SAM" id="MobiDB-lite"/>
    </source>
</evidence>
<reference evidence="6 7" key="1">
    <citation type="submission" date="2006-08" db="EMBL/GenBank/DDBJ databases">
        <title>Complete sequence of Maricaulis maris MCS10.</title>
        <authorList>
            <consortium name="US DOE Joint Genome Institute"/>
            <person name="Copeland A."/>
            <person name="Lucas S."/>
            <person name="Lapidus A."/>
            <person name="Barry K."/>
            <person name="Detter J.C."/>
            <person name="Glavina del Rio T."/>
            <person name="Hammon N."/>
            <person name="Israni S."/>
            <person name="Dalin E."/>
            <person name="Tice H."/>
            <person name="Pitluck S."/>
            <person name="Saunders E."/>
            <person name="Brettin T."/>
            <person name="Bruce D."/>
            <person name="Han C."/>
            <person name="Tapia R."/>
            <person name="Gilna P."/>
            <person name="Schmutz J."/>
            <person name="Larimer F."/>
            <person name="Land M."/>
            <person name="Hauser L."/>
            <person name="Kyrpides N."/>
            <person name="Mikhailova N."/>
            <person name="Viollier P."/>
            <person name="Stephens C."/>
            <person name="Richardson P."/>
        </authorList>
    </citation>
    <scope>NUCLEOTIDE SEQUENCE [LARGE SCALE GENOMIC DNA]</scope>
    <source>
        <strain evidence="6 7">MCS10</strain>
    </source>
</reference>
<dbReference type="Gene3D" id="2.60.40.3500">
    <property type="match status" value="1"/>
</dbReference>
<dbReference type="Gene3D" id="3.40.630.40">
    <property type="entry name" value="Zn-dependent exopeptidases"/>
    <property type="match status" value="1"/>
</dbReference>
<dbReference type="EMBL" id="CP000449">
    <property type="protein sequence ID" value="ABI65589.1"/>
    <property type="molecule type" value="Genomic_DNA"/>
</dbReference>
<dbReference type="CDD" id="cd02696">
    <property type="entry name" value="MurNAc-LAA"/>
    <property type="match status" value="1"/>
</dbReference>
<gene>
    <name evidence="6" type="ordered locus">Mmar10_1297</name>
</gene>
<dbReference type="InterPro" id="IPR002508">
    <property type="entry name" value="MurNAc-LAA_cat"/>
</dbReference>
<name>Q0AQ48_MARMM</name>
<comment type="catalytic activity">
    <reaction evidence="1">
        <text>Hydrolyzes the link between N-acetylmuramoyl residues and L-amino acid residues in certain cell-wall glycopeptides.</text>
        <dbReference type="EC" id="3.5.1.28"/>
    </reaction>
</comment>
<dbReference type="SUPFAM" id="SSF53187">
    <property type="entry name" value="Zn-dependent exopeptidases"/>
    <property type="match status" value="1"/>
</dbReference>
<dbReference type="EC" id="3.5.1.28" evidence="2"/>
<dbReference type="PANTHER" id="PTHR30404">
    <property type="entry name" value="N-ACETYLMURAMOYL-L-ALANINE AMIDASE"/>
    <property type="match status" value="1"/>
</dbReference>
<feature type="region of interest" description="Disordered" evidence="4">
    <location>
        <begin position="184"/>
        <end position="204"/>
    </location>
</feature>